<dbReference type="InterPro" id="IPR015424">
    <property type="entry name" value="PyrdxlP-dep_Trfase"/>
</dbReference>
<evidence type="ECO:0000259" key="7">
    <source>
        <dbReference type="Pfam" id="PF00266"/>
    </source>
</evidence>
<evidence type="ECO:0000313" key="9">
    <source>
        <dbReference type="Proteomes" id="UP000245998"/>
    </source>
</evidence>
<keyword evidence="4" id="KW-0663">Pyridoxal phosphate</keyword>
<dbReference type="PIRSF" id="PIRSF005572">
    <property type="entry name" value="NifS"/>
    <property type="match status" value="1"/>
</dbReference>
<keyword evidence="3" id="KW-0479">Metal-binding</keyword>
<reference evidence="8 9" key="1">
    <citation type="submission" date="2018-04" db="EMBL/GenBank/DDBJ databases">
        <title>Camelliibacillus theae gen. nov., sp. nov., isolated from Pu'er tea.</title>
        <authorList>
            <person name="Niu L."/>
        </authorList>
    </citation>
    <scope>NUCLEOTIDE SEQUENCE [LARGE SCALE GENOMIC DNA]</scope>
    <source>
        <strain evidence="8 9">T8</strain>
    </source>
</reference>
<evidence type="ECO:0000256" key="2">
    <source>
        <dbReference type="ARBA" id="ARBA00006490"/>
    </source>
</evidence>
<dbReference type="InterPro" id="IPR016454">
    <property type="entry name" value="Cysteine_dSase"/>
</dbReference>
<dbReference type="Gene3D" id="3.40.640.10">
    <property type="entry name" value="Type I PLP-dependent aspartate aminotransferase-like (Major domain)"/>
    <property type="match status" value="1"/>
</dbReference>
<evidence type="ECO:0000256" key="1">
    <source>
        <dbReference type="ARBA" id="ARBA00001933"/>
    </source>
</evidence>
<dbReference type="InterPro" id="IPR000192">
    <property type="entry name" value="Aminotrans_V_dom"/>
</dbReference>
<dbReference type="InterPro" id="IPR015422">
    <property type="entry name" value="PyrdxlP-dep_Trfase_small"/>
</dbReference>
<dbReference type="PANTHER" id="PTHR11601">
    <property type="entry name" value="CYSTEINE DESULFURYLASE FAMILY MEMBER"/>
    <property type="match status" value="1"/>
</dbReference>
<feature type="domain" description="Aminotransferase class V" evidence="7">
    <location>
        <begin position="2"/>
        <end position="364"/>
    </location>
</feature>
<dbReference type="InterPro" id="IPR015421">
    <property type="entry name" value="PyrdxlP-dep_Trfase_major"/>
</dbReference>
<dbReference type="GO" id="GO:0046872">
    <property type="term" value="F:metal ion binding"/>
    <property type="evidence" value="ECO:0007669"/>
    <property type="project" value="UniProtKB-KW"/>
</dbReference>
<evidence type="ECO:0000313" key="8">
    <source>
        <dbReference type="EMBL" id="PWA11148.1"/>
    </source>
</evidence>
<dbReference type="EMBL" id="QCZG01000018">
    <property type="protein sequence ID" value="PWA11148.1"/>
    <property type="molecule type" value="Genomic_DNA"/>
</dbReference>
<dbReference type="GO" id="GO:0031071">
    <property type="term" value="F:cysteine desulfurase activity"/>
    <property type="evidence" value="ECO:0007669"/>
    <property type="project" value="UniProtKB-ARBA"/>
</dbReference>
<dbReference type="RefSeq" id="WP_116554743.1">
    <property type="nucleotide sequence ID" value="NZ_QCZG01000018.1"/>
</dbReference>
<proteinExistence type="inferred from homology"/>
<evidence type="ECO:0000256" key="3">
    <source>
        <dbReference type="ARBA" id="ARBA00022723"/>
    </source>
</evidence>
<dbReference type="Gene3D" id="1.10.260.50">
    <property type="match status" value="1"/>
</dbReference>
<dbReference type="SUPFAM" id="SSF53383">
    <property type="entry name" value="PLP-dependent transferases"/>
    <property type="match status" value="1"/>
</dbReference>
<sequence>MIYLDNSATTKPYKEVLNTFLAVSENYFGNPSSLHSKGMEAEELIEKAREQIGKLLDASPGEIVFTSGGTEGNNLAIKGATTAYKNRGKHVITTTIEHPASMEAFKYLEETGFDVTYLPVNSQGLVSLEDLKNAIREDTIFVSIIHVNNEIGTVQNIEEIGELIKRYPKVLFHVDHVQGASKVPLSIRKANIDLCTISGHKLHGVKGTGVLTVREGVRLSPLFHGGGQEKGYRSGTENVAGIVSLAKAMRLCYEKASEGILELEALKGYTMEELEKIKGIILNTPKEHSAPHIINFSVPGCKPEVLIHALSEKGIYVSTKSACSSKQSEASHVILAIGAGEESAKTAIRISFSFETDKEQAEQFLIVLRNIIHEQRKWIG</sequence>
<dbReference type="FunFam" id="3.40.640.10:FF:000084">
    <property type="entry name" value="IscS-like cysteine desulfurase"/>
    <property type="match status" value="1"/>
</dbReference>
<comment type="cofactor">
    <cofactor evidence="1">
        <name>pyridoxal 5'-phosphate</name>
        <dbReference type="ChEBI" id="CHEBI:597326"/>
    </cofactor>
</comment>
<dbReference type="Gene3D" id="3.90.1150.10">
    <property type="entry name" value="Aspartate Aminotransferase, domain 1"/>
    <property type="match status" value="1"/>
</dbReference>
<keyword evidence="9" id="KW-1185">Reference proteome</keyword>
<keyword evidence="5" id="KW-0408">Iron</keyword>
<dbReference type="NCBIfam" id="NF002806">
    <property type="entry name" value="PRK02948.1"/>
    <property type="match status" value="1"/>
</dbReference>
<evidence type="ECO:0000256" key="6">
    <source>
        <dbReference type="ARBA" id="ARBA00023014"/>
    </source>
</evidence>
<gene>
    <name evidence="8" type="ORF">DCC39_09935</name>
</gene>
<dbReference type="Pfam" id="PF00266">
    <property type="entry name" value="Aminotran_5"/>
    <property type="match status" value="1"/>
</dbReference>
<organism evidence="8 9">
    <name type="scientific">Pueribacillus theae</name>
    <dbReference type="NCBI Taxonomy" id="2171751"/>
    <lineage>
        <taxon>Bacteria</taxon>
        <taxon>Bacillati</taxon>
        <taxon>Bacillota</taxon>
        <taxon>Bacilli</taxon>
        <taxon>Bacillales</taxon>
        <taxon>Bacillaceae</taxon>
        <taxon>Pueribacillus</taxon>
    </lineage>
</organism>
<keyword evidence="6" id="KW-0411">Iron-sulfur</keyword>
<dbReference type="Proteomes" id="UP000245998">
    <property type="component" value="Unassembled WGS sequence"/>
</dbReference>
<protein>
    <submittedName>
        <fullName evidence="8">Cysteine desulfurase NifS</fullName>
    </submittedName>
</protein>
<dbReference type="OrthoDB" id="9808002at2"/>
<evidence type="ECO:0000256" key="5">
    <source>
        <dbReference type="ARBA" id="ARBA00023004"/>
    </source>
</evidence>
<dbReference type="AlphaFoldDB" id="A0A2U1K2F9"/>
<dbReference type="PANTHER" id="PTHR11601:SF50">
    <property type="entry name" value="CYSTEINE DESULFURASE ISCS 2-RELATED"/>
    <property type="match status" value="1"/>
</dbReference>
<dbReference type="GO" id="GO:0051536">
    <property type="term" value="F:iron-sulfur cluster binding"/>
    <property type="evidence" value="ECO:0007669"/>
    <property type="project" value="UniProtKB-KW"/>
</dbReference>
<comment type="similarity">
    <text evidence="2">Belongs to the class-V pyridoxal-phosphate-dependent aminotransferase family. NifS/IscS subfamily.</text>
</comment>
<name>A0A2U1K2F9_9BACI</name>
<comment type="caution">
    <text evidence="8">The sequence shown here is derived from an EMBL/GenBank/DDBJ whole genome shotgun (WGS) entry which is preliminary data.</text>
</comment>
<accession>A0A2U1K2F9</accession>
<evidence type="ECO:0000256" key="4">
    <source>
        <dbReference type="ARBA" id="ARBA00022898"/>
    </source>
</evidence>